<reference evidence="7 8" key="1">
    <citation type="submission" date="2019-09" db="EMBL/GenBank/DDBJ databases">
        <title>Genome sequence of Roseospira marina, one of the more divergent members of the non-sulfur purple photosynthetic bacterial family, the Rhodospirillaceae.</title>
        <authorList>
            <person name="Meyer T."/>
            <person name="Kyndt J."/>
        </authorList>
    </citation>
    <scope>NUCLEOTIDE SEQUENCE [LARGE SCALE GENOMIC DNA]</scope>
    <source>
        <strain evidence="7 8">DSM 15113</strain>
    </source>
</reference>
<dbReference type="InterPro" id="IPR006076">
    <property type="entry name" value="FAD-dep_OxRdtase"/>
</dbReference>
<keyword evidence="4" id="KW-0560">Oxidoreductase</keyword>
<dbReference type="Proteomes" id="UP000324065">
    <property type="component" value="Unassembled WGS sequence"/>
</dbReference>
<keyword evidence="2" id="KW-0285">Flavoprotein</keyword>
<evidence type="ECO:0000256" key="3">
    <source>
        <dbReference type="ARBA" id="ARBA00022827"/>
    </source>
</evidence>
<evidence type="ECO:0000256" key="1">
    <source>
        <dbReference type="ARBA" id="ARBA00001974"/>
    </source>
</evidence>
<evidence type="ECO:0000313" key="7">
    <source>
        <dbReference type="EMBL" id="KAA5607537.1"/>
    </source>
</evidence>
<feature type="domain" description="FAD dependent oxidoreductase" evidence="6">
    <location>
        <begin position="20"/>
        <end position="380"/>
    </location>
</feature>
<proteinExistence type="inferred from homology"/>
<keyword evidence="3" id="KW-0274">FAD</keyword>
<dbReference type="GO" id="GO:0047545">
    <property type="term" value="F:(S)-2-hydroxyglutarate dehydrogenase activity"/>
    <property type="evidence" value="ECO:0007669"/>
    <property type="project" value="TreeGrafter"/>
</dbReference>
<name>A0A5M6IHV3_9PROT</name>
<sequence>MAPWPVRRRIKEPVERVERIVIGAGVVGLAVARALALAGREVVILEAAEAFGTETSARNSEVIHAGLYYPRNSLKARLCVRGKGQLYAYLAERGIPHARCEKLIVATSAGGAAEIDGLRAVQARAAEAGVDLPLLSAAEAMALEPDGLDCVAALHSPTTGIVDSHGLMLSLLGDAEAHGAMLAVKAPVLGGRVTDDGLELAVGGAEPMRLRADGVINCAGHGAPTVSRALAGVPVDPIPPQYYAKGCYFALTGRAPFRRLVYPVPGQAGLGIHYTIDLGGQGRFGPDVTWTDGIDYTVDADRATVFADSIRRYWPGLPDNALHPSYAGVRPKIQAPGEAARDFLIQSPRETGVPGYSALYGIESPGLTSCLAIADMVGEWAA</sequence>
<dbReference type="PANTHER" id="PTHR43104:SF4">
    <property type="entry name" value="L-2-HYDROXYGLUTARATE DEHYDROGENASE, MITOCHONDRIAL"/>
    <property type="match status" value="1"/>
</dbReference>
<dbReference type="AlphaFoldDB" id="A0A5M6IHV3"/>
<comment type="similarity">
    <text evidence="5">Belongs to the L2HGDH family.</text>
</comment>
<dbReference type="Gene3D" id="3.50.50.60">
    <property type="entry name" value="FAD/NAD(P)-binding domain"/>
    <property type="match status" value="1"/>
</dbReference>
<dbReference type="EMBL" id="VWPJ01000001">
    <property type="protein sequence ID" value="KAA5607537.1"/>
    <property type="molecule type" value="Genomic_DNA"/>
</dbReference>
<dbReference type="InterPro" id="IPR036188">
    <property type="entry name" value="FAD/NAD-bd_sf"/>
</dbReference>
<evidence type="ECO:0000259" key="6">
    <source>
        <dbReference type="Pfam" id="PF01266"/>
    </source>
</evidence>
<evidence type="ECO:0000256" key="4">
    <source>
        <dbReference type="ARBA" id="ARBA00023002"/>
    </source>
</evidence>
<evidence type="ECO:0000313" key="8">
    <source>
        <dbReference type="Proteomes" id="UP000324065"/>
    </source>
</evidence>
<evidence type="ECO:0000256" key="5">
    <source>
        <dbReference type="ARBA" id="ARBA00037941"/>
    </source>
</evidence>
<comment type="cofactor">
    <cofactor evidence="1">
        <name>FAD</name>
        <dbReference type="ChEBI" id="CHEBI:57692"/>
    </cofactor>
</comment>
<gene>
    <name evidence="7" type="ORF">F1188_01875</name>
</gene>
<organism evidence="7 8">
    <name type="scientific">Roseospira marina</name>
    <dbReference type="NCBI Taxonomy" id="140057"/>
    <lineage>
        <taxon>Bacteria</taxon>
        <taxon>Pseudomonadati</taxon>
        <taxon>Pseudomonadota</taxon>
        <taxon>Alphaproteobacteria</taxon>
        <taxon>Rhodospirillales</taxon>
        <taxon>Rhodospirillaceae</taxon>
        <taxon>Roseospira</taxon>
    </lineage>
</organism>
<dbReference type="OrthoDB" id="9801699at2"/>
<dbReference type="Pfam" id="PF01266">
    <property type="entry name" value="DAO"/>
    <property type="match status" value="1"/>
</dbReference>
<comment type="caution">
    <text evidence="7">The sequence shown here is derived from an EMBL/GenBank/DDBJ whole genome shotgun (WGS) entry which is preliminary data.</text>
</comment>
<dbReference type="Gene3D" id="3.30.9.10">
    <property type="entry name" value="D-Amino Acid Oxidase, subunit A, domain 2"/>
    <property type="match status" value="1"/>
</dbReference>
<accession>A0A5M6IHV3</accession>
<protein>
    <submittedName>
        <fullName evidence="7">NAD(P)/FAD-dependent oxidoreductase</fullName>
    </submittedName>
</protein>
<dbReference type="PANTHER" id="PTHR43104">
    <property type="entry name" value="L-2-HYDROXYGLUTARATE DEHYDROGENASE, MITOCHONDRIAL"/>
    <property type="match status" value="1"/>
</dbReference>
<dbReference type="SUPFAM" id="SSF51905">
    <property type="entry name" value="FAD/NAD(P)-binding domain"/>
    <property type="match status" value="1"/>
</dbReference>
<evidence type="ECO:0000256" key="2">
    <source>
        <dbReference type="ARBA" id="ARBA00022630"/>
    </source>
</evidence>
<keyword evidence="8" id="KW-1185">Reference proteome</keyword>